<keyword evidence="4" id="KW-1185">Reference proteome</keyword>
<feature type="compositionally biased region" description="Low complexity" evidence="1">
    <location>
        <begin position="7"/>
        <end position="32"/>
    </location>
</feature>
<feature type="compositionally biased region" description="Acidic residues" evidence="1">
    <location>
        <begin position="73"/>
        <end position="86"/>
    </location>
</feature>
<dbReference type="OrthoDB" id="3268553at2759"/>
<evidence type="ECO:0000256" key="1">
    <source>
        <dbReference type="SAM" id="MobiDB-lite"/>
    </source>
</evidence>
<name>A0A4Y7Q303_9AGAM</name>
<dbReference type="EMBL" id="ML170177">
    <property type="protein sequence ID" value="TDL22033.1"/>
    <property type="molecule type" value="Genomic_DNA"/>
</dbReference>
<dbReference type="Pfam" id="PF20149">
    <property type="entry name" value="DUF6532"/>
    <property type="match status" value="1"/>
</dbReference>
<feature type="compositionally biased region" description="Basic and acidic residues" evidence="1">
    <location>
        <begin position="36"/>
        <end position="58"/>
    </location>
</feature>
<sequence>MAPRGGSKSTSSAAAATSRSKNASSRSTSDASNEVEILRKKIALLEKEKKLAEKSDRKIRQKAKAVMRAEDSLYSDEEEAEVENDPEANKSDRDDPPQSRSVNGHNDSENNKENADQNSIKNNGLDVQRSPQRNATIIPGPFNIVESTNPSTPPRPSATSSNHASPHSGKSNDGSAKKSKKATLKSLTPRSRVRVKPANKLFRVLMATQNAFPNAEGRNTMALEAFADGKSKKDGDREMKMIKKDPDYADRVIYIITQGTSQLHGEIKTKCANAIGGHYQIPGSRNPADLKKFVAWLLADSNFAFGGLDLANQTRDNQKPYMHPIIAEILQKQWFSSKRAEGYKFREKFNPIPLALIAIIVTGVEAALQDWKEGQYSRTDFTTDLNAPRWDHHVSGLRKLKEKANNWTANLQKKMFIDAWQVVLIIVGSYF</sequence>
<dbReference type="AlphaFoldDB" id="A0A4Y7Q303"/>
<feature type="domain" description="DUF6532" evidence="2">
    <location>
        <begin position="198"/>
        <end position="400"/>
    </location>
</feature>
<dbReference type="VEuPathDB" id="FungiDB:BD410DRAFT_803848"/>
<evidence type="ECO:0000259" key="2">
    <source>
        <dbReference type="Pfam" id="PF20149"/>
    </source>
</evidence>
<reference evidence="3 4" key="1">
    <citation type="submission" date="2018-06" db="EMBL/GenBank/DDBJ databases">
        <title>A transcriptomic atlas of mushroom development highlights an independent origin of complex multicellularity.</title>
        <authorList>
            <consortium name="DOE Joint Genome Institute"/>
            <person name="Krizsan K."/>
            <person name="Almasi E."/>
            <person name="Merenyi Z."/>
            <person name="Sahu N."/>
            <person name="Viragh M."/>
            <person name="Koszo T."/>
            <person name="Mondo S."/>
            <person name="Kiss B."/>
            <person name="Balint B."/>
            <person name="Kues U."/>
            <person name="Barry K."/>
            <person name="Hegedus J.C."/>
            <person name="Henrissat B."/>
            <person name="Johnson J."/>
            <person name="Lipzen A."/>
            <person name="Ohm R."/>
            <person name="Nagy I."/>
            <person name="Pangilinan J."/>
            <person name="Yan J."/>
            <person name="Xiong Y."/>
            <person name="Grigoriev I.V."/>
            <person name="Hibbett D.S."/>
            <person name="Nagy L.G."/>
        </authorList>
    </citation>
    <scope>NUCLEOTIDE SEQUENCE [LARGE SCALE GENOMIC DNA]</scope>
    <source>
        <strain evidence="3 4">SZMC22713</strain>
    </source>
</reference>
<protein>
    <recommendedName>
        <fullName evidence="2">DUF6532 domain-containing protein</fullName>
    </recommendedName>
</protein>
<dbReference type="STRING" id="50990.A0A4Y7Q303"/>
<organism evidence="3 4">
    <name type="scientific">Rickenella mellea</name>
    <dbReference type="NCBI Taxonomy" id="50990"/>
    <lineage>
        <taxon>Eukaryota</taxon>
        <taxon>Fungi</taxon>
        <taxon>Dikarya</taxon>
        <taxon>Basidiomycota</taxon>
        <taxon>Agaricomycotina</taxon>
        <taxon>Agaricomycetes</taxon>
        <taxon>Hymenochaetales</taxon>
        <taxon>Rickenellaceae</taxon>
        <taxon>Rickenella</taxon>
    </lineage>
</organism>
<dbReference type="Proteomes" id="UP000294933">
    <property type="component" value="Unassembled WGS sequence"/>
</dbReference>
<accession>A0A4Y7Q303</accession>
<gene>
    <name evidence="3" type="ORF">BD410DRAFT_803848</name>
</gene>
<evidence type="ECO:0000313" key="4">
    <source>
        <dbReference type="Proteomes" id="UP000294933"/>
    </source>
</evidence>
<dbReference type="InterPro" id="IPR045341">
    <property type="entry name" value="DUF6532"/>
</dbReference>
<evidence type="ECO:0000313" key="3">
    <source>
        <dbReference type="EMBL" id="TDL22033.1"/>
    </source>
</evidence>
<feature type="compositionally biased region" description="Basic and acidic residues" evidence="1">
    <location>
        <begin position="87"/>
        <end position="97"/>
    </location>
</feature>
<feature type="region of interest" description="Disordered" evidence="1">
    <location>
        <begin position="1"/>
        <end position="194"/>
    </location>
</feature>
<feature type="compositionally biased region" description="Polar residues" evidence="1">
    <location>
        <begin position="162"/>
        <end position="174"/>
    </location>
</feature>
<feature type="compositionally biased region" description="Basic and acidic residues" evidence="1">
    <location>
        <begin position="106"/>
        <end position="115"/>
    </location>
</feature>
<proteinExistence type="predicted"/>